<reference evidence="2 3" key="1">
    <citation type="submission" date="2015-01" db="EMBL/GenBank/DDBJ databases">
        <title>Genome Assembly of Bacillus badius MTCC 1458.</title>
        <authorList>
            <person name="Verma A."/>
            <person name="Khatri I."/>
            <person name="Mual P."/>
            <person name="Subramanian S."/>
            <person name="Krishnamurthi S."/>
        </authorList>
    </citation>
    <scope>NUCLEOTIDE SEQUENCE [LARGE SCALE GENOMIC DNA]</scope>
    <source>
        <strain evidence="2 3">MTCC 1458</strain>
    </source>
</reference>
<feature type="transmembrane region" description="Helical" evidence="1">
    <location>
        <begin position="6"/>
        <end position="23"/>
    </location>
</feature>
<name>A0ABR5ASZ5_BACBA</name>
<organism evidence="2 3">
    <name type="scientific">Bacillus badius</name>
    <dbReference type="NCBI Taxonomy" id="1455"/>
    <lineage>
        <taxon>Bacteria</taxon>
        <taxon>Bacillati</taxon>
        <taxon>Bacillota</taxon>
        <taxon>Bacilli</taxon>
        <taxon>Bacillales</taxon>
        <taxon>Bacillaceae</taxon>
        <taxon>Pseudobacillus</taxon>
    </lineage>
</organism>
<dbReference type="InterPro" id="IPR047753">
    <property type="entry name" value="YtzI-like"/>
</dbReference>
<comment type="caution">
    <text evidence="2">The sequence shown here is derived from an EMBL/GenBank/DDBJ whole genome shotgun (WGS) entry which is preliminary data.</text>
</comment>
<evidence type="ECO:0008006" key="4">
    <source>
        <dbReference type="Google" id="ProtNLM"/>
    </source>
</evidence>
<dbReference type="RefSeq" id="WP_082028150.1">
    <property type="nucleotide sequence ID" value="NZ_JARTHD010000070.1"/>
</dbReference>
<gene>
    <name evidence="2" type="ORF">SD77_1189</name>
</gene>
<keyword evidence="3" id="KW-1185">Reference proteome</keyword>
<proteinExistence type="predicted"/>
<keyword evidence="1" id="KW-0472">Membrane</keyword>
<sequence>MITIMIISVVIIAVVIALSVFTVNKGYAFKHTIDPLENNPHLPKDDESKK</sequence>
<accession>A0ABR5ASZ5</accession>
<dbReference type="Proteomes" id="UP000031982">
    <property type="component" value="Unassembled WGS sequence"/>
</dbReference>
<evidence type="ECO:0000313" key="3">
    <source>
        <dbReference type="Proteomes" id="UP000031982"/>
    </source>
</evidence>
<keyword evidence="1" id="KW-0812">Transmembrane</keyword>
<keyword evidence="1" id="KW-1133">Transmembrane helix</keyword>
<dbReference type="EMBL" id="JXLP01000012">
    <property type="protein sequence ID" value="KIL77860.1"/>
    <property type="molecule type" value="Genomic_DNA"/>
</dbReference>
<dbReference type="NCBIfam" id="NF033232">
    <property type="entry name" value="small_YtzI"/>
    <property type="match status" value="1"/>
</dbReference>
<evidence type="ECO:0000313" key="2">
    <source>
        <dbReference type="EMBL" id="KIL77860.1"/>
    </source>
</evidence>
<protein>
    <recommendedName>
        <fullName evidence="4">YtzI protein</fullName>
    </recommendedName>
</protein>
<evidence type="ECO:0000256" key="1">
    <source>
        <dbReference type="SAM" id="Phobius"/>
    </source>
</evidence>